<evidence type="ECO:0000313" key="2">
    <source>
        <dbReference type="Proteomes" id="UP000315017"/>
    </source>
</evidence>
<protein>
    <submittedName>
        <fullName evidence="1">Zeta toxin</fullName>
    </submittedName>
</protein>
<dbReference type="InterPro" id="IPR027417">
    <property type="entry name" value="P-loop_NTPase"/>
</dbReference>
<dbReference type="Pfam" id="PF13671">
    <property type="entry name" value="AAA_33"/>
    <property type="match status" value="1"/>
</dbReference>
<dbReference type="Proteomes" id="UP000315017">
    <property type="component" value="Chromosome"/>
</dbReference>
<organism evidence="1 2">
    <name type="scientific">Anatilimnocola aggregata</name>
    <dbReference type="NCBI Taxonomy" id="2528021"/>
    <lineage>
        <taxon>Bacteria</taxon>
        <taxon>Pseudomonadati</taxon>
        <taxon>Planctomycetota</taxon>
        <taxon>Planctomycetia</taxon>
        <taxon>Pirellulales</taxon>
        <taxon>Pirellulaceae</taxon>
        <taxon>Anatilimnocola</taxon>
    </lineage>
</organism>
<dbReference type="SUPFAM" id="SSF52540">
    <property type="entry name" value="P-loop containing nucleoside triphosphate hydrolases"/>
    <property type="match status" value="1"/>
</dbReference>
<dbReference type="InterPro" id="IPR011009">
    <property type="entry name" value="Kinase-like_dom_sf"/>
</dbReference>
<dbReference type="PANTHER" id="PTHR43883:SF1">
    <property type="entry name" value="GLUCONOKINASE"/>
    <property type="match status" value="1"/>
</dbReference>
<dbReference type="AlphaFoldDB" id="A0A517YCR0"/>
<accession>A0A517YCR0</accession>
<name>A0A517YCR0_9BACT</name>
<dbReference type="OrthoDB" id="9810277at2"/>
<gene>
    <name evidence="1" type="ORF">ETAA8_31160</name>
</gene>
<dbReference type="KEGG" id="aagg:ETAA8_31160"/>
<reference evidence="1 2" key="1">
    <citation type="submission" date="2019-02" db="EMBL/GenBank/DDBJ databases">
        <title>Deep-cultivation of Planctomycetes and their phenomic and genomic characterization uncovers novel biology.</title>
        <authorList>
            <person name="Wiegand S."/>
            <person name="Jogler M."/>
            <person name="Boedeker C."/>
            <person name="Pinto D."/>
            <person name="Vollmers J."/>
            <person name="Rivas-Marin E."/>
            <person name="Kohn T."/>
            <person name="Peeters S.H."/>
            <person name="Heuer A."/>
            <person name="Rast P."/>
            <person name="Oberbeckmann S."/>
            <person name="Bunk B."/>
            <person name="Jeske O."/>
            <person name="Meyerdierks A."/>
            <person name="Storesund J.E."/>
            <person name="Kallscheuer N."/>
            <person name="Luecker S."/>
            <person name="Lage O.M."/>
            <person name="Pohl T."/>
            <person name="Merkel B.J."/>
            <person name="Hornburger P."/>
            <person name="Mueller R.-W."/>
            <person name="Bruemmer F."/>
            <person name="Labrenz M."/>
            <person name="Spormann A.M."/>
            <person name="Op den Camp H."/>
            <person name="Overmann J."/>
            <person name="Amann R."/>
            <person name="Jetten M.S.M."/>
            <person name="Mascher T."/>
            <person name="Medema M.H."/>
            <person name="Devos D.P."/>
            <person name="Kaster A.-K."/>
            <person name="Ovreas L."/>
            <person name="Rohde M."/>
            <person name="Galperin M.Y."/>
            <person name="Jogler C."/>
        </authorList>
    </citation>
    <scope>NUCLEOTIDE SEQUENCE [LARGE SCALE GENOMIC DNA]</scope>
    <source>
        <strain evidence="1 2">ETA_A8</strain>
    </source>
</reference>
<sequence length="523" mass="58566">MNSQAKVQFPEALLDPTIYPQKTAHIELKETHISWILLAGEVVYKCKKPVKMDFLDFSTLEQRKWACAEEVRLNKRLAPDTYLGVVPVTCTEGKISIGGTGTPIEWLVQMRRLPLPETLDQKFWQGTLHRFDIERLAAVLARFYASLSPAPMTAEEYRARFTSHVQHNREELLRVSHHLPADLVKRIHACQLQLLQLQPELFDERVANGCVVEGHGDLRPEHICLTEPPVIFDCIEFSCEFRTLDVADELAFFVSECDHLGAAWVGTALLEDLSRLRADSCPQRLFNFYKSYRACVRAKVAALRADQLPGTEQEAVSRQARNYLQQAERYLLAAESPLLLVVGGLPGTGKSTLAFQLGTDLGAEVLRTDAIRQELFDEHSPQALDTGIYQQAARDQVYGQLLQRAKKLLQQGCSVVLDGTFNDTATLGAALQLAHTAKARFLAVECTCPPPIAKERIVSRLDAGQDASRATTAVYDKQQRDWLRWPTEIPQCAVDTIQSLALQLQQVYQGVRAAEHQAASVAR</sequence>
<evidence type="ECO:0000313" key="1">
    <source>
        <dbReference type="EMBL" id="QDU28024.1"/>
    </source>
</evidence>
<dbReference type="RefSeq" id="WP_145089621.1">
    <property type="nucleotide sequence ID" value="NZ_CP036274.1"/>
</dbReference>
<keyword evidence="2" id="KW-1185">Reference proteome</keyword>
<dbReference type="SUPFAM" id="SSF56112">
    <property type="entry name" value="Protein kinase-like (PK-like)"/>
    <property type="match status" value="1"/>
</dbReference>
<dbReference type="EMBL" id="CP036274">
    <property type="protein sequence ID" value="QDU28024.1"/>
    <property type="molecule type" value="Genomic_DNA"/>
</dbReference>
<proteinExistence type="predicted"/>
<dbReference type="InterPro" id="IPR052732">
    <property type="entry name" value="Cell-binding_unc_protein"/>
</dbReference>
<dbReference type="PANTHER" id="PTHR43883">
    <property type="entry name" value="SLR0207 PROTEIN"/>
    <property type="match status" value="1"/>
</dbReference>
<dbReference type="Gene3D" id="3.40.50.300">
    <property type="entry name" value="P-loop containing nucleotide triphosphate hydrolases"/>
    <property type="match status" value="1"/>
</dbReference>